<sequence length="123" mass="14640">MITHQGCGKWLKRFWDGEKDVDDLEKLRSGRPSNFDEDELRRNRWDLYGITFKQLERSTNSAFGYRTSFLISTNRHGLSEEVKESIQQWIDSKPTGFWVKGITALLDRWAKTIEFKENYFPED</sequence>
<proteinExistence type="predicted"/>
<evidence type="ECO:0000313" key="1">
    <source>
        <dbReference type="Proteomes" id="UP000887540"/>
    </source>
</evidence>
<organism evidence="1 2">
    <name type="scientific">Acrobeloides nanus</name>
    <dbReference type="NCBI Taxonomy" id="290746"/>
    <lineage>
        <taxon>Eukaryota</taxon>
        <taxon>Metazoa</taxon>
        <taxon>Ecdysozoa</taxon>
        <taxon>Nematoda</taxon>
        <taxon>Chromadorea</taxon>
        <taxon>Rhabditida</taxon>
        <taxon>Tylenchina</taxon>
        <taxon>Cephalobomorpha</taxon>
        <taxon>Cephaloboidea</taxon>
        <taxon>Cephalobidae</taxon>
        <taxon>Acrobeloides</taxon>
    </lineage>
</organism>
<evidence type="ECO:0000313" key="2">
    <source>
        <dbReference type="WBParaSite" id="ACRNAN_scaffold4761.g28895.t1"/>
    </source>
</evidence>
<name>A0A914E059_9BILA</name>
<dbReference type="Proteomes" id="UP000887540">
    <property type="component" value="Unplaced"/>
</dbReference>
<accession>A0A914E059</accession>
<reference evidence="2" key="1">
    <citation type="submission" date="2022-11" db="UniProtKB">
        <authorList>
            <consortium name="WormBaseParasite"/>
        </authorList>
    </citation>
    <scope>IDENTIFICATION</scope>
</reference>
<keyword evidence="1" id="KW-1185">Reference proteome</keyword>
<protein>
    <submittedName>
        <fullName evidence="2">Transposase</fullName>
    </submittedName>
</protein>
<dbReference type="WBParaSite" id="ACRNAN_scaffold4761.g28895.t1">
    <property type="protein sequence ID" value="ACRNAN_scaffold4761.g28895.t1"/>
    <property type="gene ID" value="ACRNAN_scaffold4761.g28895"/>
</dbReference>
<dbReference type="AlphaFoldDB" id="A0A914E059"/>